<sequence length="779" mass="84083">MAASKAHEEQLMHVRKGCLACIRQDVASDGSRIEGSHKGWNGLQRSHASGVKVLSALCHDFVLCCNICIGITFEQPSEFLKSTFGSHYIGLVGAVAKLWNSLLPPESGSRKHFRALPELKSVSSGENFSLVSAKSVTNYQNLVKIKEEPREELFELSSEDRTEVDAMLRDLDIDPMLLFQPAGLPQATDAASRSQLILPRSGNVIQSAMLTGESLLKNRLNLVPSSAACADADVMPSAQDEPAVVIAGPSTSEKQAGEVVIVETGTKVGSNSLHNTTCSSQRLHALQGASSRSEDAVSPSSSDLTQGARNRGCASRSGLELLKFTMPAQTIPSKRRAEPEATSSASEGHHMDGSDGAPSRPEGHRKKARTVTPGLAAGLTLAKEVSTVSSTACITDSDIMISTALPPSSKSSHGQQVVPDPNVPHSRVLSTSTLVSFFNMAHPAAASASAKSQELLPMSNLPLPTISGLTPSQRLFSLSTSMNIKSLSISSNDEFYLFMDMRAEKKWASFSMTPCKWVIVASEYNARLESFHRSRGQAQLMVRKAPRALMEKLGELEPKIIARIVGNHYTSKQSNTDDFWQKHCDAVPGLIKNGKGESKTSARKTCICSRCKTIMWPGPEGMGNNHKKSYCSDGVMQKPRTITKMVGGLLQDVTKHPPDWPQLWGIFTNGTHFHPGPFLATIHEVYDCVIVKGGTGEDRAMEYSAFAALLSKRTVVSNDGAVFFELFSSLEVTSAREFADAIVEHDGIKFFRIDSLHSTPENANSDGSNVGEDTVIAVV</sequence>
<evidence type="ECO:0000313" key="2">
    <source>
        <dbReference type="EMBL" id="GBE84646.1"/>
    </source>
</evidence>
<dbReference type="AlphaFoldDB" id="A0A401GR05"/>
<dbReference type="EMBL" id="BFAD01000006">
    <property type="protein sequence ID" value="GBE84646.1"/>
    <property type="molecule type" value="Genomic_DNA"/>
</dbReference>
<dbReference type="InParanoid" id="A0A401GR05"/>
<dbReference type="OrthoDB" id="2803586at2759"/>
<comment type="caution">
    <text evidence="2">The sequence shown here is derived from an EMBL/GenBank/DDBJ whole genome shotgun (WGS) entry which is preliminary data.</text>
</comment>
<feature type="region of interest" description="Disordered" evidence="1">
    <location>
        <begin position="284"/>
        <end position="312"/>
    </location>
</feature>
<reference evidence="2 3" key="1">
    <citation type="journal article" date="2018" name="Sci. Rep.">
        <title>Genome sequence of the cauliflower mushroom Sparassis crispa (Hanabiratake) and its association with beneficial usage.</title>
        <authorList>
            <person name="Kiyama R."/>
            <person name="Furutani Y."/>
            <person name="Kawaguchi K."/>
            <person name="Nakanishi T."/>
        </authorList>
    </citation>
    <scope>NUCLEOTIDE SEQUENCE [LARGE SCALE GENOMIC DNA]</scope>
</reference>
<dbReference type="RefSeq" id="XP_027615559.1">
    <property type="nucleotide sequence ID" value="XM_027759758.1"/>
</dbReference>
<dbReference type="GeneID" id="38781563"/>
<name>A0A401GR05_9APHY</name>
<evidence type="ECO:0000313" key="3">
    <source>
        <dbReference type="Proteomes" id="UP000287166"/>
    </source>
</evidence>
<proteinExistence type="predicted"/>
<organism evidence="2 3">
    <name type="scientific">Sparassis crispa</name>
    <dbReference type="NCBI Taxonomy" id="139825"/>
    <lineage>
        <taxon>Eukaryota</taxon>
        <taxon>Fungi</taxon>
        <taxon>Dikarya</taxon>
        <taxon>Basidiomycota</taxon>
        <taxon>Agaricomycotina</taxon>
        <taxon>Agaricomycetes</taxon>
        <taxon>Polyporales</taxon>
        <taxon>Sparassidaceae</taxon>
        <taxon>Sparassis</taxon>
    </lineage>
</organism>
<dbReference type="Proteomes" id="UP000287166">
    <property type="component" value="Unassembled WGS sequence"/>
</dbReference>
<evidence type="ECO:0000256" key="1">
    <source>
        <dbReference type="SAM" id="MobiDB-lite"/>
    </source>
</evidence>
<keyword evidence="3" id="KW-1185">Reference proteome</keyword>
<protein>
    <submittedName>
        <fullName evidence="2">Uncharacterized protein</fullName>
    </submittedName>
</protein>
<gene>
    <name evidence="2" type="ORF">SCP_0606250</name>
</gene>
<feature type="compositionally biased region" description="Polar residues" evidence="1">
    <location>
        <begin position="298"/>
        <end position="308"/>
    </location>
</feature>
<accession>A0A401GR05</accession>
<feature type="region of interest" description="Disordered" evidence="1">
    <location>
        <begin position="324"/>
        <end position="369"/>
    </location>
</feature>